<name>A0ABQ6JTM2_9MICO</name>
<comment type="caution">
    <text evidence="2">The sequence shown here is derived from an EMBL/GenBank/DDBJ whole genome shotgun (WGS) entry which is preliminary data.</text>
</comment>
<dbReference type="EMBL" id="BSVA01000001">
    <property type="protein sequence ID" value="GMA90439.1"/>
    <property type="molecule type" value="Genomic_DNA"/>
</dbReference>
<dbReference type="InterPro" id="IPR037523">
    <property type="entry name" value="VOC_core"/>
</dbReference>
<evidence type="ECO:0000313" key="3">
    <source>
        <dbReference type="Proteomes" id="UP001157069"/>
    </source>
</evidence>
<dbReference type="InterPro" id="IPR029068">
    <property type="entry name" value="Glyas_Bleomycin-R_OHBP_Dase"/>
</dbReference>
<dbReference type="Pfam" id="PF00903">
    <property type="entry name" value="Glyoxalase"/>
    <property type="match status" value="1"/>
</dbReference>
<dbReference type="PROSITE" id="PS51819">
    <property type="entry name" value="VOC"/>
    <property type="match status" value="1"/>
</dbReference>
<gene>
    <name evidence="2" type="ORF">GCM10025869_09680</name>
</gene>
<dbReference type="Gene3D" id="3.10.180.10">
    <property type="entry name" value="2,3-Dihydroxybiphenyl 1,2-Dioxygenase, domain 1"/>
    <property type="match status" value="1"/>
</dbReference>
<organism evidence="2 3">
    <name type="scientific">Homoserinibacter gongjuensis</name>
    <dbReference type="NCBI Taxonomy" id="1162968"/>
    <lineage>
        <taxon>Bacteria</taxon>
        <taxon>Bacillati</taxon>
        <taxon>Actinomycetota</taxon>
        <taxon>Actinomycetes</taxon>
        <taxon>Micrococcales</taxon>
        <taxon>Microbacteriaceae</taxon>
        <taxon>Homoserinibacter</taxon>
    </lineage>
</organism>
<dbReference type="RefSeq" id="WP_284298188.1">
    <property type="nucleotide sequence ID" value="NZ_BSVA01000001.1"/>
</dbReference>
<sequence length="131" mass="13964">MTNTETSTSSSTTPPDFVSFQVRDRQASAHFYEDLLGLTRLPAPNPAAVVFGTPDGAVAFAVRDPFPGVDLDAIGQLGAGVGVWFRTEDARAVHATLAEQGVEIVQEPFEGPFGTQFALRDPDGYVVTLHS</sequence>
<reference evidence="3" key="1">
    <citation type="journal article" date="2019" name="Int. J. Syst. Evol. Microbiol.">
        <title>The Global Catalogue of Microorganisms (GCM) 10K type strain sequencing project: providing services to taxonomists for standard genome sequencing and annotation.</title>
        <authorList>
            <consortium name="The Broad Institute Genomics Platform"/>
            <consortium name="The Broad Institute Genome Sequencing Center for Infectious Disease"/>
            <person name="Wu L."/>
            <person name="Ma J."/>
        </authorList>
    </citation>
    <scope>NUCLEOTIDE SEQUENCE [LARGE SCALE GENOMIC DNA]</scope>
    <source>
        <strain evidence="3">NBRC 108755</strain>
    </source>
</reference>
<evidence type="ECO:0000313" key="2">
    <source>
        <dbReference type="EMBL" id="GMA90439.1"/>
    </source>
</evidence>
<keyword evidence="3" id="KW-1185">Reference proteome</keyword>
<dbReference type="InterPro" id="IPR004360">
    <property type="entry name" value="Glyas_Fos-R_dOase_dom"/>
</dbReference>
<protein>
    <recommendedName>
        <fullName evidence="1">VOC domain-containing protein</fullName>
    </recommendedName>
</protein>
<accession>A0ABQ6JTM2</accession>
<evidence type="ECO:0000259" key="1">
    <source>
        <dbReference type="PROSITE" id="PS51819"/>
    </source>
</evidence>
<proteinExistence type="predicted"/>
<dbReference type="Proteomes" id="UP001157069">
    <property type="component" value="Unassembled WGS sequence"/>
</dbReference>
<feature type="domain" description="VOC" evidence="1">
    <location>
        <begin position="14"/>
        <end position="131"/>
    </location>
</feature>
<dbReference type="SUPFAM" id="SSF54593">
    <property type="entry name" value="Glyoxalase/Bleomycin resistance protein/Dihydroxybiphenyl dioxygenase"/>
    <property type="match status" value="1"/>
</dbReference>